<protein>
    <recommendedName>
        <fullName evidence="2">AAA+ ATPase domain-containing protein</fullName>
    </recommendedName>
</protein>
<feature type="region of interest" description="Disordered" evidence="1">
    <location>
        <begin position="355"/>
        <end position="380"/>
    </location>
</feature>
<dbReference type="EMBL" id="JAQJAN010000013">
    <property type="protein sequence ID" value="KAJ5712578.1"/>
    <property type="molecule type" value="Genomic_DNA"/>
</dbReference>
<dbReference type="GO" id="GO:0005524">
    <property type="term" value="F:ATP binding"/>
    <property type="evidence" value="ECO:0007669"/>
    <property type="project" value="InterPro"/>
</dbReference>
<comment type="caution">
    <text evidence="3">The sequence shown here is derived from an EMBL/GenBank/DDBJ whole genome shotgun (WGS) entry which is preliminary data.</text>
</comment>
<feature type="domain" description="AAA+ ATPase" evidence="2">
    <location>
        <begin position="434"/>
        <end position="618"/>
    </location>
</feature>
<feature type="region of interest" description="Disordered" evidence="1">
    <location>
        <begin position="106"/>
        <end position="161"/>
    </location>
</feature>
<feature type="region of interest" description="Disordered" evidence="1">
    <location>
        <begin position="264"/>
        <end position="307"/>
    </location>
</feature>
<reference evidence="3" key="2">
    <citation type="submission" date="2023-01" db="EMBL/GenBank/DDBJ databases">
        <authorList>
            <person name="Petersen C."/>
        </authorList>
    </citation>
    <scope>NUCLEOTIDE SEQUENCE</scope>
    <source>
        <strain evidence="3">IBT 17514</strain>
    </source>
</reference>
<dbReference type="GO" id="GO:0005634">
    <property type="term" value="C:nucleus"/>
    <property type="evidence" value="ECO:0007669"/>
    <property type="project" value="TreeGrafter"/>
</dbReference>
<feature type="region of interest" description="Disordered" evidence="1">
    <location>
        <begin position="495"/>
        <end position="552"/>
    </location>
</feature>
<reference evidence="3" key="1">
    <citation type="journal article" date="2023" name="IMA Fungus">
        <title>Comparative genomic study of the Penicillium genus elucidates a diverse pangenome and 15 lateral gene transfer events.</title>
        <authorList>
            <person name="Petersen C."/>
            <person name="Sorensen T."/>
            <person name="Nielsen M.R."/>
            <person name="Sondergaard T.E."/>
            <person name="Sorensen J.L."/>
            <person name="Fitzpatrick D.A."/>
            <person name="Frisvad J.C."/>
            <person name="Nielsen K.L."/>
        </authorList>
    </citation>
    <scope>NUCLEOTIDE SEQUENCE</scope>
    <source>
        <strain evidence="3">IBT 17514</strain>
    </source>
</reference>
<feature type="compositionally biased region" description="Basic and acidic residues" evidence="1">
    <location>
        <begin position="538"/>
        <end position="552"/>
    </location>
</feature>
<feature type="compositionally biased region" description="Basic residues" evidence="1">
    <location>
        <begin position="363"/>
        <end position="376"/>
    </location>
</feature>
<keyword evidence="4" id="KW-1185">Reference proteome</keyword>
<dbReference type="Pfam" id="PF00004">
    <property type="entry name" value="AAA"/>
    <property type="match status" value="1"/>
</dbReference>
<dbReference type="SMART" id="SM00382">
    <property type="entry name" value="AAA"/>
    <property type="match status" value="1"/>
</dbReference>
<feature type="compositionally biased region" description="Polar residues" evidence="1">
    <location>
        <begin position="141"/>
        <end position="161"/>
    </location>
</feature>
<dbReference type="AlphaFoldDB" id="A0AAD6MT24"/>
<evidence type="ECO:0000313" key="4">
    <source>
        <dbReference type="Proteomes" id="UP001215712"/>
    </source>
</evidence>
<dbReference type="PANTHER" id="PTHR23389">
    <property type="entry name" value="CHROMOSOME TRANSMISSION FIDELITY FACTOR 18"/>
    <property type="match status" value="1"/>
</dbReference>
<name>A0AAD6MT24_9EURO</name>
<dbReference type="PANTHER" id="PTHR23389:SF21">
    <property type="entry name" value="ATPASE FAMILY AAA DOMAIN-CONTAINING PROTEIN 5"/>
    <property type="match status" value="1"/>
</dbReference>
<evidence type="ECO:0000256" key="1">
    <source>
        <dbReference type="SAM" id="MobiDB-lite"/>
    </source>
</evidence>
<dbReference type="SUPFAM" id="SSF52540">
    <property type="entry name" value="P-loop containing nucleoside triphosphate hydrolases"/>
    <property type="match status" value="1"/>
</dbReference>
<dbReference type="Gene3D" id="3.40.50.300">
    <property type="entry name" value="P-loop containing nucleotide triphosphate hydrolases"/>
    <property type="match status" value="1"/>
</dbReference>
<dbReference type="GO" id="GO:0016887">
    <property type="term" value="F:ATP hydrolysis activity"/>
    <property type="evidence" value="ECO:0007669"/>
    <property type="project" value="InterPro"/>
</dbReference>
<dbReference type="InterPro" id="IPR003593">
    <property type="entry name" value="AAA+_ATPase"/>
</dbReference>
<sequence length="1026" mass="114696">MEMQHPDNNIAEPQPIAGDPVPPIEETAPKRKILKLNLNGRLLSSPPLSPPGTAGQNEGVGKRGRAKKTQQKLISIKYNLGTEKNIAWMIDEILNGKTRHTACKGASKLAPKSSVSTANPGAKKIQNSKPTHPFFMKKATSKPQTDSSNASSPGNTKALNTPKQSFCSFPLFDRPKTKFPELIDPLWPPRDFVHVYGIDTEASSSGNIHNQCQPDQKKSKIPLVRIPEHENAVLASTASARTAAKLEITNECDSRPTLRLPTRHTASGKVLQGATHTQMSSSLPNQPSGPVHPSISKSQSSLPHTLSAFDNGKYESQLWAHKYAPQTAEDVLQVGPESRVLRDWLNHLKITAVDTGKSSYESKKKKSKREKKQKAQRKADKLDGFIVSSEEEASEMENLSGSDDELAGDVTVSTQRTVVRSGDNSQKGSDKVQLTNAILLSGPSGCGKTASVYAVAKELDFEVFEISPGSRRSARDMLEKVGDMTQNHLVHLLHEVDESSSKSRRPSVLEEPKQNKLMGFLKGQPAKAPKSSGQPEASHQEPENDSKRPREQKQSLILLEEADILFEEDRNFWTGVFTLISQSRRPIVITCNEESLVPIQDMSLHAILRFQKQPPNLAVDYMLVVAASEGHVLKRDAVSKLYDGCGHDLRRSLNDLNFWCQMGVGSDKAGLDWFLPLWPPSNNVDKDGDQVRVLSFNTYEPFMGWFNRDLLMDSSPLEKEIESLRNTFHWWRLGVPDLEDASGFNRAEILPSDQFALKSNLEKLESLKRQEDYSDNRSSLDMLSSGCWLDTPNDFLDTTIPPMPEAHRSNYIDSYPLLQTDLRPKHSTLNEEISFTHAALLSRHFRGPADNIESTSTTRIYNGWTKLAMRRQVYPATKPAFQNVFGPIMRARPYAAMGRLAPSFESSLSIITEDLAPYIRGIMAFDGRLKQYRDQLYSVWVQEQGHGDKRARTTRASRAALEGSDKAYTRRERWFPDETNYFQVQCTGMPEWQNALYQMGHFHVQPVMQATHSHDANGSPVRPYGN</sequence>
<evidence type="ECO:0000313" key="3">
    <source>
        <dbReference type="EMBL" id="KAJ5712578.1"/>
    </source>
</evidence>
<accession>A0AAD6MT24</accession>
<feature type="compositionally biased region" description="Polar residues" evidence="1">
    <location>
        <begin position="274"/>
        <end position="288"/>
    </location>
</feature>
<dbReference type="Proteomes" id="UP001215712">
    <property type="component" value="Unassembled WGS sequence"/>
</dbReference>
<feature type="region of interest" description="Disordered" evidence="1">
    <location>
        <begin position="1"/>
        <end position="69"/>
    </location>
</feature>
<proteinExistence type="predicted"/>
<dbReference type="InterPro" id="IPR003959">
    <property type="entry name" value="ATPase_AAA_core"/>
</dbReference>
<gene>
    <name evidence="3" type="ORF">N7493_009046</name>
</gene>
<organism evidence="3 4">
    <name type="scientific">Penicillium malachiteum</name>
    <dbReference type="NCBI Taxonomy" id="1324776"/>
    <lineage>
        <taxon>Eukaryota</taxon>
        <taxon>Fungi</taxon>
        <taxon>Dikarya</taxon>
        <taxon>Ascomycota</taxon>
        <taxon>Pezizomycotina</taxon>
        <taxon>Eurotiomycetes</taxon>
        <taxon>Eurotiomycetidae</taxon>
        <taxon>Eurotiales</taxon>
        <taxon>Aspergillaceae</taxon>
        <taxon>Penicillium</taxon>
    </lineage>
</organism>
<feature type="compositionally biased region" description="Polar residues" evidence="1">
    <location>
        <begin position="113"/>
        <end position="130"/>
    </location>
</feature>
<evidence type="ECO:0000259" key="2">
    <source>
        <dbReference type="SMART" id="SM00382"/>
    </source>
</evidence>
<feature type="compositionally biased region" description="Polar residues" evidence="1">
    <location>
        <begin position="295"/>
        <end position="304"/>
    </location>
</feature>
<dbReference type="InterPro" id="IPR027417">
    <property type="entry name" value="P-loop_NTPase"/>
</dbReference>
<feature type="compositionally biased region" description="Basic and acidic residues" evidence="1">
    <location>
        <begin position="495"/>
        <end position="514"/>
    </location>
</feature>
<dbReference type="GO" id="GO:0003677">
    <property type="term" value="F:DNA binding"/>
    <property type="evidence" value="ECO:0007669"/>
    <property type="project" value="TreeGrafter"/>
</dbReference>